<dbReference type="OrthoDB" id="5673at2759"/>
<evidence type="ECO:0000313" key="6">
    <source>
        <dbReference type="EMBL" id="RKO99412.1"/>
    </source>
</evidence>
<dbReference type="InterPro" id="IPR011419">
    <property type="entry name" value="ATP12_ATP_synth-F1-assembly"/>
</dbReference>
<dbReference type="GO" id="GO:0033615">
    <property type="term" value="P:mitochondrial proton-transporting ATP synthase complex assembly"/>
    <property type="evidence" value="ECO:0007669"/>
    <property type="project" value="TreeGrafter"/>
</dbReference>
<dbReference type="Proteomes" id="UP000274922">
    <property type="component" value="Unassembled WGS sequence"/>
</dbReference>
<dbReference type="InterPro" id="IPR042272">
    <property type="entry name" value="ATP12_ATP_synth-F1-assembly_N"/>
</dbReference>
<keyword evidence="4" id="KW-0496">Mitochondrion</keyword>
<name>A0A4P9X326_9FUNG</name>
<organism evidence="6 7">
    <name type="scientific">Caulochytrium protostelioides</name>
    <dbReference type="NCBI Taxonomy" id="1555241"/>
    <lineage>
        <taxon>Eukaryota</taxon>
        <taxon>Fungi</taxon>
        <taxon>Fungi incertae sedis</taxon>
        <taxon>Chytridiomycota</taxon>
        <taxon>Chytridiomycota incertae sedis</taxon>
        <taxon>Chytridiomycetes</taxon>
        <taxon>Caulochytriales</taxon>
        <taxon>Caulochytriaceae</taxon>
        <taxon>Caulochytrium</taxon>
    </lineage>
</organism>
<keyword evidence="7" id="KW-1185">Reference proteome</keyword>
<comment type="subcellular location">
    <subcellularLocation>
        <location evidence="1">Mitochondrion</location>
    </subcellularLocation>
</comment>
<sequence length="290" mass="31177">MAARLAPLSHALSAAARAGRGFSTARPLAKTLTGAASGPAPRRFWKQVHLKRCESGDAAGAWEVYLDARPLKTPEKRVMRFDAADYGVALLVAAEWEAVGTTVKTHSLPATSVVARAVDALDADPALRGEVIEQMLRFAHTDSVCYHFTEPAGLVALQDRYWVPLLNDLGTTLGGVHINRTDGITNEPQSEATMAALRRTLEGLSNLELACLERAVLTSKSLLVPMGIYYGHMHADDGVIAAMLEVTHQIQRWGEVEDAHDIDREVLRAALGLFGTVVALRGARAPIASA</sequence>
<dbReference type="AlphaFoldDB" id="A0A4P9X326"/>
<gene>
    <name evidence="6" type="ORF">CXG81DRAFT_14550</name>
</gene>
<protein>
    <recommendedName>
        <fullName evidence="8">ATP12-domain-containing protein</fullName>
    </recommendedName>
</protein>
<keyword evidence="5" id="KW-0143">Chaperone</keyword>
<keyword evidence="3" id="KW-0809">Transit peptide</keyword>
<dbReference type="Gene3D" id="3.30.2180.10">
    <property type="entry name" value="ATP12-like"/>
    <property type="match status" value="1"/>
</dbReference>
<accession>A0A4P9X326</accession>
<evidence type="ECO:0000256" key="3">
    <source>
        <dbReference type="ARBA" id="ARBA00022946"/>
    </source>
</evidence>
<dbReference type="SUPFAM" id="SSF160909">
    <property type="entry name" value="ATP12-like"/>
    <property type="match status" value="1"/>
</dbReference>
<dbReference type="InterPro" id="IPR023335">
    <property type="entry name" value="ATP12_ortho_dom_sf"/>
</dbReference>
<comment type="similarity">
    <text evidence="2">Belongs to the ATP12 family.</text>
</comment>
<dbReference type="EMBL" id="ML014287">
    <property type="protein sequence ID" value="RKO99412.1"/>
    <property type="molecule type" value="Genomic_DNA"/>
</dbReference>
<evidence type="ECO:0000313" key="7">
    <source>
        <dbReference type="Proteomes" id="UP000274922"/>
    </source>
</evidence>
<dbReference type="STRING" id="1555241.A0A4P9X326"/>
<evidence type="ECO:0000256" key="2">
    <source>
        <dbReference type="ARBA" id="ARBA00008231"/>
    </source>
</evidence>
<reference evidence="7" key="1">
    <citation type="journal article" date="2018" name="Nat. Microbiol.">
        <title>Leveraging single-cell genomics to expand the fungal tree of life.</title>
        <authorList>
            <person name="Ahrendt S.R."/>
            <person name="Quandt C.A."/>
            <person name="Ciobanu D."/>
            <person name="Clum A."/>
            <person name="Salamov A."/>
            <person name="Andreopoulos B."/>
            <person name="Cheng J.F."/>
            <person name="Woyke T."/>
            <person name="Pelin A."/>
            <person name="Henrissat B."/>
            <person name="Reynolds N.K."/>
            <person name="Benny G.L."/>
            <person name="Smith M.E."/>
            <person name="James T.Y."/>
            <person name="Grigoriev I.V."/>
        </authorList>
    </citation>
    <scope>NUCLEOTIDE SEQUENCE [LARGE SCALE GENOMIC DNA]</scope>
    <source>
        <strain evidence="7">ATCC 52028</strain>
    </source>
</reference>
<dbReference type="PANTHER" id="PTHR21013:SF10">
    <property type="entry name" value="ATP SYNTHASE MITOCHONDRIAL F1 COMPLEX ASSEMBLY FACTOR 2"/>
    <property type="match status" value="1"/>
</dbReference>
<evidence type="ECO:0008006" key="8">
    <source>
        <dbReference type="Google" id="ProtNLM"/>
    </source>
</evidence>
<evidence type="ECO:0000256" key="5">
    <source>
        <dbReference type="ARBA" id="ARBA00023186"/>
    </source>
</evidence>
<evidence type="ECO:0000256" key="4">
    <source>
        <dbReference type="ARBA" id="ARBA00023128"/>
    </source>
</evidence>
<dbReference type="Pfam" id="PF07542">
    <property type="entry name" value="ATP12"/>
    <property type="match status" value="1"/>
</dbReference>
<dbReference type="GO" id="GO:0005739">
    <property type="term" value="C:mitochondrion"/>
    <property type="evidence" value="ECO:0007669"/>
    <property type="project" value="UniProtKB-SubCell"/>
</dbReference>
<dbReference type="PANTHER" id="PTHR21013">
    <property type="entry name" value="ATP SYNTHASE MITOCHONDRIAL F1 COMPLEX ASSEMBLY FACTOR 2/ATP12 PROTEIN, MITOCHONDRIAL PRECURSOR"/>
    <property type="match status" value="1"/>
</dbReference>
<proteinExistence type="inferred from homology"/>
<evidence type="ECO:0000256" key="1">
    <source>
        <dbReference type="ARBA" id="ARBA00004173"/>
    </source>
</evidence>
<dbReference type="Gene3D" id="1.10.3580.10">
    <property type="entry name" value="ATP12 ATPase"/>
    <property type="match status" value="1"/>
</dbReference>